<dbReference type="InterPro" id="IPR001173">
    <property type="entry name" value="Glyco_trans_2-like"/>
</dbReference>
<dbReference type="InterPro" id="IPR029044">
    <property type="entry name" value="Nucleotide-diphossugar_trans"/>
</dbReference>
<name>V6S6R5_9FLAO</name>
<dbReference type="CDD" id="cd04186">
    <property type="entry name" value="GT_2_like_c"/>
    <property type="match status" value="1"/>
</dbReference>
<dbReference type="STRING" id="1107311.Q767_01710"/>
<comment type="caution">
    <text evidence="2">The sequence shown here is derived from an EMBL/GenBank/DDBJ whole genome shotgun (WGS) entry which is preliminary data.</text>
</comment>
<feature type="domain" description="Glycosyltransferase 2-like" evidence="1">
    <location>
        <begin position="4"/>
        <end position="186"/>
    </location>
</feature>
<gene>
    <name evidence="2" type="ORF">Q767_01710</name>
</gene>
<organism evidence="2 3">
    <name type="scientific">Flavobacterium enshiense DK69</name>
    <dbReference type="NCBI Taxonomy" id="1107311"/>
    <lineage>
        <taxon>Bacteria</taxon>
        <taxon>Pseudomonadati</taxon>
        <taxon>Bacteroidota</taxon>
        <taxon>Flavobacteriia</taxon>
        <taxon>Flavobacteriales</taxon>
        <taxon>Flavobacteriaceae</taxon>
        <taxon>Flavobacterium</taxon>
    </lineage>
</organism>
<proteinExistence type="predicted"/>
<dbReference type="PANTHER" id="PTHR43179:SF7">
    <property type="entry name" value="RHAMNOSYLTRANSFERASE WBBL"/>
    <property type="match status" value="1"/>
</dbReference>
<protein>
    <submittedName>
        <fullName evidence="2">Glycosyl transferase family 2</fullName>
    </submittedName>
</protein>
<reference evidence="3" key="1">
    <citation type="submission" date="2013-09" db="EMBL/GenBank/DDBJ databases">
        <authorList>
            <person name="Zeng Z."/>
            <person name="Chen C."/>
        </authorList>
    </citation>
    <scope>NUCLEOTIDE SEQUENCE [LARGE SCALE GENOMIC DNA]</scope>
    <source>
        <strain evidence="3">DK69</strain>
    </source>
</reference>
<reference evidence="2 3" key="2">
    <citation type="journal article" date="2015" name="Stand. Genomic Sci.">
        <title>High quality draft genomic sequence of Flavobacterium enshiense DK69(T) and comparison among Flavobacterium genomes.</title>
        <authorList>
            <person name="Zeng Z."/>
            <person name="Chen C."/>
            <person name="Du H."/>
            <person name="Wang G."/>
            <person name="Li M."/>
        </authorList>
    </citation>
    <scope>NUCLEOTIDE SEQUENCE [LARGE SCALE GENOMIC DNA]</scope>
    <source>
        <strain evidence="2 3">DK69</strain>
    </source>
</reference>
<dbReference type="Pfam" id="PF00535">
    <property type="entry name" value="Glycos_transf_2"/>
    <property type="match status" value="1"/>
</dbReference>
<evidence type="ECO:0000259" key="1">
    <source>
        <dbReference type="Pfam" id="PF00535"/>
    </source>
</evidence>
<evidence type="ECO:0000313" key="3">
    <source>
        <dbReference type="Proteomes" id="UP000030149"/>
    </source>
</evidence>
<dbReference type="Proteomes" id="UP000030149">
    <property type="component" value="Unassembled WGS sequence"/>
</dbReference>
<dbReference type="GO" id="GO:0016740">
    <property type="term" value="F:transferase activity"/>
    <property type="evidence" value="ECO:0007669"/>
    <property type="project" value="UniProtKB-KW"/>
</dbReference>
<dbReference type="Gene3D" id="3.90.550.10">
    <property type="entry name" value="Spore Coat Polysaccharide Biosynthesis Protein SpsA, Chain A"/>
    <property type="match status" value="1"/>
</dbReference>
<dbReference type="PANTHER" id="PTHR43179">
    <property type="entry name" value="RHAMNOSYLTRANSFERASE WBBL"/>
    <property type="match status" value="1"/>
</dbReference>
<keyword evidence="3" id="KW-1185">Reference proteome</keyword>
<keyword evidence="2" id="KW-0808">Transferase</keyword>
<accession>V6S6R5</accession>
<dbReference type="EMBL" id="JRLZ01000001">
    <property type="protein sequence ID" value="KGO97340.1"/>
    <property type="molecule type" value="Genomic_DNA"/>
</dbReference>
<dbReference type="RefSeq" id="WP_023574279.1">
    <property type="nucleotide sequence ID" value="NZ_AVCS01000015.1"/>
</dbReference>
<evidence type="ECO:0000313" key="2">
    <source>
        <dbReference type="EMBL" id="KGO97340.1"/>
    </source>
</evidence>
<dbReference type="OrthoDB" id="9771846at2"/>
<dbReference type="eggNOG" id="COG1216">
    <property type="taxonomic scope" value="Bacteria"/>
</dbReference>
<sequence>MQLSVIILNYNVRYFLEQCVLSVQKALVGIEGEIIVVDNFSADSSCDMMKLRFPNVRLIENKANLGFPKGNNIGVDEAKGKYICILNPDTVVAEDTFQKVLAFAESKSDLGIVGCKLIDGTGNFLPECKRGTPTPWVAFTKIFGLYKLFPKSGFFNKYYAQHLSENQTGKVDILVGAFMVMKRDLYLEVGGFDENCFMYSDDIDLSYTVLKSGKSNYYFHETSVIHYKGESTVRDGTYMKRFREAMHFFYKKHFGGSFVFDVFMRIGAFLFAILKKQQQQQIVSKPDEYMLFSFNESMKGKLEKQLQKKVSQAADINENALFSQENSKGDRREIVLDNSSFSFKEIIGFLEKNKNKGFTFKIIPDKARFMIGSNSSNDRGEIIVLQNSDLKDS</sequence>
<dbReference type="PATRIC" id="fig|1107311.3.peg.2274"/>
<dbReference type="SUPFAM" id="SSF53448">
    <property type="entry name" value="Nucleotide-diphospho-sugar transferases"/>
    <property type="match status" value="1"/>
</dbReference>
<dbReference type="AlphaFoldDB" id="V6S6R5"/>